<evidence type="ECO:0000313" key="4">
    <source>
        <dbReference type="EMBL" id="TRY61437.1"/>
    </source>
</evidence>
<feature type="repeat" description="ANK" evidence="2">
    <location>
        <begin position="94"/>
        <end position="126"/>
    </location>
</feature>
<dbReference type="PANTHER" id="PTHR24179">
    <property type="entry name" value="PROTEIN PHOSPHATASE 1 REGULATORY SUBUNIT 12"/>
    <property type="match status" value="1"/>
</dbReference>
<dbReference type="AlphaFoldDB" id="A0A553N7M1"/>
<dbReference type="GO" id="GO:0005737">
    <property type="term" value="C:cytoplasm"/>
    <property type="evidence" value="ECO:0007669"/>
    <property type="project" value="TreeGrafter"/>
</dbReference>
<dbReference type="SUPFAM" id="SSF48403">
    <property type="entry name" value="Ankyrin repeat"/>
    <property type="match status" value="1"/>
</dbReference>
<dbReference type="Gene3D" id="1.25.40.20">
    <property type="entry name" value="Ankyrin repeat-containing domain"/>
    <property type="match status" value="1"/>
</dbReference>
<dbReference type="InterPro" id="IPR002110">
    <property type="entry name" value="Ankyrin_rpt"/>
</dbReference>
<evidence type="ECO:0000256" key="1">
    <source>
        <dbReference type="ARBA" id="ARBA00022737"/>
    </source>
</evidence>
<dbReference type="InterPro" id="IPR051226">
    <property type="entry name" value="PP1_Regulatory_Subunit"/>
</dbReference>
<gene>
    <name evidence="4" type="ORF">TCAL_02148</name>
</gene>
<dbReference type="PROSITE" id="PS50297">
    <property type="entry name" value="ANK_REP_REGION"/>
    <property type="match status" value="1"/>
</dbReference>
<evidence type="ECO:0000313" key="5">
    <source>
        <dbReference type="Proteomes" id="UP000318571"/>
    </source>
</evidence>
<evidence type="ECO:0000256" key="2">
    <source>
        <dbReference type="PROSITE-ProRule" id="PRU00023"/>
    </source>
</evidence>
<keyword evidence="5" id="KW-1185">Reference proteome</keyword>
<dbReference type="EMBL" id="VCGU01000459">
    <property type="protein sequence ID" value="TRY61437.1"/>
    <property type="molecule type" value="Genomic_DNA"/>
</dbReference>
<feature type="region of interest" description="Disordered" evidence="3">
    <location>
        <begin position="164"/>
        <end position="227"/>
    </location>
</feature>
<dbReference type="OrthoDB" id="7036583at2759"/>
<protein>
    <submittedName>
        <fullName evidence="4">Uncharacterized protein</fullName>
    </submittedName>
</protein>
<feature type="repeat" description="ANK" evidence="2">
    <location>
        <begin position="54"/>
        <end position="92"/>
    </location>
</feature>
<keyword evidence="2" id="KW-0040">ANK repeat</keyword>
<dbReference type="GO" id="GO:0004857">
    <property type="term" value="F:enzyme inhibitor activity"/>
    <property type="evidence" value="ECO:0007669"/>
    <property type="project" value="TreeGrafter"/>
</dbReference>
<keyword evidence="1" id="KW-0677">Repeat</keyword>
<dbReference type="Pfam" id="PF12796">
    <property type="entry name" value="Ank_2"/>
    <property type="match status" value="1"/>
</dbReference>
<dbReference type="Proteomes" id="UP000318571">
    <property type="component" value="Chromosome 8"/>
</dbReference>
<reference evidence="4 5" key="1">
    <citation type="journal article" date="2018" name="Nat. Ecol. Evol.">
        <title>Genomic signatures of mitonuclear coevolution across populations of Tigriopus californicus.</title>
        <authorList>
            <person name="Barreto F.S."/>
            <person name="Watson E.T."/>
            <person name="Lima T.G."/>
            <person name="Willett C.S."/>
            <person name="Edmands S."/>
            <person name="Li W."/>
            <person name="Burton R.S."/>
        </authorList>
    </citation>
    <scope>NUCLEOTIDE SEQUENCE [LARGE SCALE GENOMIC DNA]</scope>
    <source>
        <strain evidence="4 5">San Diego</strain>
    </source>
</reference>
<name>A0A553N7M1_TIGCA</name>
<feature type="compositionally biased region" description="Polar residues" evidence="3">
    <location>
        <begin position="164"/>
        <end position="181"/>
    </location>
</feature>
<dbReference type="PROSITE" id="PS50088">
    <property type="entry name" value="ANK_REPEAT"/>
    <property type="match status" value="2"/>
</dbReference>
<dbReference type="SMART" id="SM00248">
    <property type="entry name" value="ANK"/>
    <property type="match status" value="2"/>
</dbReference>
<dbReference type="InterPro" id="IPR036770">
    <property type="entry name" value="Ankyrin_rpt-contain_sf"/>
</dbReference>
<feature type="compositionally biased region" description="Low complexity" evidence="3">
    <location>
        <begin position="182"/>
        <end position="205"/>
    </location>
</feature>
<dbReference type="STRING" id="6832.A0A553N7M1"/>
<evidence type="ECO:0000256" key="3">
    <source>
        <dbReference type="SAM" id="MobiDB-lite"/>
    </source>
</evidence>
<dbReference type="GO" id="GO:0019208">
    <property type="term" value="F:phosphatase regulator activity"/>
    <property type="evidence" value="ECO:0007669"/>
    <property type="project" value="TreeGrafter"/>
</dbReference>
<sequence length="227" mass="25068">MSVNPHLKLDMDRVEREDERCSFLQACSRLDQRNIFNLVDGGERLDMADTLDDVGQNGLHFVVATTHPDEKRQANLVKYLLSKGADINQARTTDGWTPLFLAVMWGRAEIVSLLLARGAKPRITDQMGMTCEDWARAYRFDKIQQLLLHARSKLPHSRFSIVTQGPPLQNLGPRNSLGSNDTLSESSHNSQSSEDSSLSTPSPSSTPGANSHPSEPSPTEACLLTAQ</sequence>
<organism evidence="4 5">
    <name type="scientific">Tigriopus californicus</name>
    <name type="common">Marine copepod</name>
    <dbReference type="NCBI Taxonomy" id="6832"/>
    <lineage>
        <taxon>Eukaryota</taxon>
        <taxon>Metazoa</taxon>
        <taxon>Ecdysozoa</taxon>
        <taxon>Arthropoda</taxon>
        <taxon>Crustacea</taxon>
        <taxon>Multicrustacea</taxon>
        <taxon>Hexanauplia</taxon>
        <taxon>Copepoda</taxon>
        <taxon>Harpacticoida</taxon>
        <taxon>Harpacticidae</taxon>
        <taxon>Tigriopus</taxon>
    </lineage>
</organism>
<accession>A0A553N7M1</accession>
<dbReference type="PANTHER" id="PTHR24179:SF29">
    <property type="entry name" value="LD46604P"/>
    <property type="match status" value="1"/>
</dbReference>
<comment type="caution">
    <text evidence="4">The sequence shown here is derived from an EMBL/GenBank/DDBJ whole genome shotgun (WGS) entry which is preliminary data.</text>
</comment>
<proteinExistence type="predicted"/>